<accession>A0A1I4R1U7</accession>
<dbReference type="RefSeq" id="WP_093393014.1">
    <property type="nucleotide sequence ID" value="NZ_FOUU01000001.1"/>
</dbReference>
<reference evidence="1 2" key="1">
    <citation type="submission" date="2016-10" db="EMBL/GenBank/DDBJ databases">
        <authorList>
            <person name="de Groot N.N."/>
        </authorList>
    </citation>
    <scope>NUCLEOTIDE SEQUENCE [LARGE SCALE GENOMIC DNA]</scope>
    <source>
        <strain evidence="1 2">DSM 9990</strain>
    </source>
</reference>
<dbReference type="STRING" id="39841.SAMN05660836_00348"/>
<organism evidence="1 2">
    <name type="scientific">Thermodesulforhabdus norvegica</name>
    <dbReference type="NCBI Taxonomy" id="39841"/>
    <lineage>
        <taxon>Bacteria</taxon>
        <taxon>Pseudomonadati</taxon>
        <taxon>Thermodesulfobacteriota</taxon>
        <taxon>Syntrophobacteria</taxon>
        <taxon>Syntrophobacterales</taxon>
        <taxon>Thermodesulforhabdaceae</taxon>
        <taxon>Thermodesulforhabdus</taxon>
    </lineage>
</organism>
<dbReference type="EMBL" id="FOUU01000001">
    <property type="protein sequence ID" value="SFM46227.1"/>
    <property type="molecule type" value="Genomic_DNA"/>
</dbReference>
<keyword evidence="2" id="KW-1185">Reference proteome</keyword>
<name>A0A1I4R1U7_9BACT</name>
<sequence length="243" mass="28054">MKQKAQVIPFPQVARPNINELLDEFLQEQNRRLKPATFRQYRVVTELLRHCLDGYGPNFLTDAEYQLYERLYTVKNLEFCSIFGADKILAGLPTFLGEFMIRKVAASESLLRWSGTVTKKLAKWLADYGYVGKARARKAMRYAAEASKVLPAAERLARLLYEHAHLHAPRFWTMEIDDYFTIEEILPGRLILSSLSSDIETVELRLPEEILTHCRVGWHVNLLLGKTPRGWQIIETGNVYPDL</sequence>
<dbReference type="OrthoDB" id="2967067at2"/>
<evidence type="ECO:0000313" key="1">
    <source>
        <dbReference type="EMBL" id="SFM46227.1"/>
    </source>
</evidence>
<gene>
    <name evidence="1" type="ORF">SAMN05660836_00348</name>
</gene>
<evidence type="ECO:0000313" key="2">
    <source>
        <dbReference type="Proteomes" id="UP000199611"/>
    </source>
</evidence>
<dbReference type="AlphaFoldDB" id="A0A1I4R1U7"/>
<dbReference type="Proteomes" id="UP000199611">
    <property type="component" value="Unassembled WGS sequence"/>
</dbReference>
<protein>
    <submittedName>
        <fullName evidence="1">Uncharacterized protein</fullName>
    </submittedName>
</protein>
<proteinExistence type="predicted"/>